<dbReference type="GO" id="GO:0031072">
    <property type="term" value="F:heat shock protein binding"/>
    <property type="evidence" value="ECO:0007669"/>
    <property type="project" value="InterPro"/>
</dbReference>
<keyword evidence="5" id="KW-0143">Chaperone</keyword>
<evidence type="ECO:0000256" key="8">
    <source>
        <dbReference type="PROSITE-ProRule" id="PRU00546"/>
    </source>
</evidence>
<proteinExistence type="inferred from homology"/>
<evidence type="ECO:0000256" key="2">
    <source>
        <dbReference type="ARBA" id="ARBA00022737"/>
    </source>
</evidence>
<dbReference type="Pfam" id="PF00684">
    <property type="entry name" value="DnaJ_CXXCXGXG"/>
    <property type="match status" value="1"/>
</dbReference>
<keyword evidence="4 8" id="KW-0862">Zinc</keyword>
<dbReference type="Pfam" id="PF01556">
    <property type="entry name" value="DnaJ_C"/>
    <property type="match status" value="1"/>
</dbReference>
<evidence type="ECO:0000256" key="1">
    <source>
        <dbReference type="ARBA" id="ARBA00022723"/>
    </source>
</evidence>
<feature type="domain" description="CR-type" evidence="9">
    <location>
        <begin position="43"/>
        <end position="125"/>
    </location>
</feature>
<dbReference type="InterPro" id="IPR001305">
    <property type="entry name" value="HSP_DnaJ_Cys-rich_dom"/>
</dbReference>
<keyword evidence="3 8" id="KW-0863">Zinc-finger</keyword>
<dbReference type="GO" id="GO:0051082">
    <property type="term" value="F:unfolded protein binding"/>
    <property type="evidence" value="ECO:0007669"/>
    <property type="project" value="InterPro"/>
</dbReference>
<evidence type="ECO:0000313" key="10">
    <source>
        <dbReference type="EMBL" id="OHA14675.1"/>
    </source>
</evidence>
<dbReference type="GO" id="GO:0042026">
    <property type="term" value="P:protein refolding"/>
    <property type="evidence" value="ECO:0007669"/>
    <property type="project" value="TreeGrafter"/>
</dbReference>
<dbReference type="FunFam" id="2.60.260.20:FF:000013">
    <property type="entry name" value="DnaJ subfamily B member 11"/>
    <property type="match status" value="1"/>
</dbReference>
<evidence type="ECO:0000256" key="4">
    <source>
        <dbReference type="ARBA" id="ARBA00022833"/>
    </source>
</evidence>
<evidence type="ECO:0000256" key="3">
    <source>
        <dbReference type="ARBA" id="ARBA00022771"/>
    </source>
</evidence>
<dbReference type="SUPFAM" id="SSF57938">
    <property type="entry name" value="DnaJ/Hsp40 cysteine-rich domain"/>
    <property type="match status" value="1"/>
</dbReference>
<dbReference type="Proteomes" id="UP000178116">
    <property type="component" value="Unassembled WGS sequence"/>
</dbReference>
<dbReference type="GO" id="GO:0005737">
    <property type="term" value="C:cytoplasm"/>
    <property type="evidence" value="ECO:0007669"/>
    <property type="project" value="TreeGrafter"/>
</dbReference>
<dbReference type="Gene3D" id="2.60.260.20">
    <property type="entry name" value="Urease metallochaperone UreE, N-terminal domain"/>
    <property type="match status" value="2"/>
</dbReference>
<keyword evidence="2" id="KW-0677">Repeat</keyword>
<evidence type="ECO:0000259" key="9">
    <source>
        <dbReference type="PROSITE" id="PS51188"/>
    </source>
</evidence>
<sequence length="263" mass="28426">SGWDIGDIFGDIFGFSPEGRRRQRRGRDISIDLEISFEEAVLGTERKVILAKMAVCGKCQGKGAEEGTGFKTCPMCQGSGKIHETKRSFFGAFTAVTECGNCKSRGKIPEKKCSACRGEGVFPKKDEATIKIPAGIEDGQMIKLSGEGEAVANGINGDLYVKIHAQLHQIFTREGANLAMNLDIRLSDALLGAEKEIKTLDGVIKLKIPAGIDSGEILRVRGKGIPRERGGRGDLLIKILIKTPKRLSASAKKAIEDLRKEGI</sequence>
<dbReference type="InterPro" id="IPR036410">
    <property type="entry name" value="HSP_DnaJ_Cys-rich_dom_sf"/>
</dbReference>
<accession>A0A1G2LSQ2</accession>
<reference evidence="10 11" key="1">
    <citation type="journal article" date="2016" name="Nat. Commun.">
        <title>Thousands of microbial genomes shed light on interconnected biogeochemical processes in an aquifer system.</title>
        <authorList>
            <person name="Anantharaman K."/>
            <person name="Brown C.T."/>
            <person name="Hug L.A."/>
            <person name="Sharon I."/>
            <person name="Castelle C.J."/>
            <person name="Probst A.J."/>
            <person name="Thomas B.C."/>
            <person name="Singh A."/>
            <person name="Wilkins M.J."/>
            <person name="Karaoz U."/>
            <person name="Brodie E.L."/>
            <person name="Williams K.H."/>
            <person name="Hubbard S.S."/>
            <person name="Banfield J.F."/>
        </authorList>
    </citation>
    <scope>NUCLEOTIDE SEQUENCE [LARGE SCALE GENOMIC DNA]</scope>
</reference>
<organism evidence="10 11">
    <name type="scientific">Candidatus Tagabacteria bacterium RIFCSPLOWO2_01_FULL_42_9</name>
    <dbReference type="NCBI Taxonomy" id="1802296"/>
    <lineage>
        <taxon>Bacteria</taxon>
        <taxon>Candidatus Tagaibacteriota</taxon>
    </lineage>
</organism>
<dbReference type="SUPFAM" id="SSF49493">
    <property type="entry name" value="HSP40/DnaJ peptide-binding domain"/>
    <property type="match status" value="2"/>
</dbReference>
<protein>
    <recommendedName>
        <fullName evidence="7">Chaperone protein DnaJ</fullName>
    </recommendedName>
</protein>
<dbReference type="FunFam" id="2.10.230.10:FF:000002">
    <property type="entry name" value="Molecular chaperone DnaJ"/>
    <property type="match status" value="1"/>
</dbReference>
<feature type="zinc finger region" description="CR-type" evidence="8">
    <location>
        <begin position="43"/>
        <end position="125"/>
    </location>
</feature>
<dbReference type="AlphaFoldDB" id="A0A1G2LSQ2"/>
<dbReference type="PANTHER" id="PTHR43096">
    <property type="entry name" value="DNAJ HOMOLOG 1, MITOCHONDRIAL-RELATED"/>
    <property type="match status" value="1"/>
</dbReference>
<comment type="similarity">
    <text evidence="6">Belongs to the DnaJ family.</text>
</comment>
<dbReference type="CDD" id="cd10719">
    <property type="entry name" value="DnaJ_zf"/>
    <property type="match status" value="1"/>
</dbReference>
<evidence type="ECO:0000313" key="11">
    <source>
        <dbReference type="Proteomes" id="UP000178116"/>
    </source>
</evidence>
<dbReference type="InterPro" id="IPR002939">
    <property type="entry name" value="DnaJ_C"/>
</dbReference>
<evidence type="ECO:0000256" key="7">
    <source>
        <dbReference type="ARBA" id="ARBA00067609"/>
    </source>
</evidence>
<dbReference type="CDD" id="cd10747">
    <property type="entry name" value="DnaJ_C"/>
    <property type="match status" value="1"/>
</dbReference>
<dbReference type="Gene3D" id="2.10.230.10">
    <property type="entry name" value="Heat shock protein DnaJ, cysteine-rich domain"/>
    <property type="match status" value="1"/>
</dbReference>
<evidence type="ECO:0000256" key="6">
    <source>
        <dbReference type="ARBA" id="ARBA00061004"/>
    </source>
</evidence>
<dbReference type="EMBL" id="MHRA01000045">
    <property type="protein sequence ID" value="OHA14675.1"/>
    <property type="molecule type" value="Genomic_DNA"/>
</dbReference>
<evidence type="ECO:0000256" key="5">
    <source>
        <dbReference type="ARBA" id="ARBA00023186"/>
    </source>
</evidence>
<dbReference type="PANTHER" id="PTHR43096:SF52">
    <property type="entry name" value="DNAJ HOMOLOG 1, MITOCHONDRIAL-RELATED"/>
    <property type="match status" value="1"/>
</dbReference>
<keyword evidence="1 8" id="KW-0479">Metal-binding</keyword>
<feature type="non-terminal residue" evidence="10">
    <location>
        <position position="1"/>
    </location>
</feature>
<comment type="caution">
    <text evidence="10">The sequence shown here is derived from an EMBL/GenBank/DDBJ whole genome shotgun (WGS) entry which is preliminary data.</text>
</comment>
<name>A0A1G2LSQ2_9BACT</name>
<gene>
    <name evidence="10" type="ORF">A3A10_03055</name>
</gene>
<dbReference type="InterPro" id="IPR008971">
    <property type="entry name" value="HSP40/DnaJ_pept-bd"/>
</dbReference>
<dbReference type="GO" id="GO:0008270">
    <property type="term" value="F:zinc ion binding"/>
    <property type="evidence" value="ECO:0007669"/>
    <property type="project" value="UniProtKB-KW"/>
</dbReference>
<dbReference type="PROSITE" id="PS51188">
    <property type="entry name" value="ZF_CR"/>
    <property type="match status" value="1"/>
</dbReference>